<protein>
    <submittedName>
        <fullName evidence="2">PEP-CTERM sorting domain-containing protein</fullName>
    </submittedName>
</protein>
<name>A0AAE3GR12_9CYAN</name>
<keyword evidence="1" id="KW-0732">Signal</keyword>
<evidence type="ECO:0000313" key="3">
    <source>
        <dbReference type="Proteomes" id="UP001204953"/>
    </source>
</evidence>
<dbReference type="Proteomes" id="UP001204953">
    <property type="component" value="Unassembled WGS sequence"/>
</dbReference>
<reference evidence="2" key="1">
    <citation type="submission" date="2022-06" db="EMBL/GenBank/DDBJ databases">
        <title>New cyanobacteria of genus Symplocastrum in benthos of Lake Baikal.</title>
        <authorList>
            <person name="Sorokovikova E."/>
            <person name="Tikhonova I."/>
            <person name="Krasnopeev A."/>
            <person name="Evseev P."/>
            <person name="Gladkikh A."/>
            <person name="Belykh O."/>
        </authorList>
    </citation>
    <scope>NUCLEOTIDE SEQUENCE</scope>
    <source>
        <strain evidence="2">BBK-W-15</strain>
    </source>
</reference>
<feature type="signal peptide" evidence="1">
    <location>
        <begin position="1"/>
        <end position="18"/>
    </location>
</feature>
<keyword evidence="3" id="KW-1185">Reference proteome</keyword>
<proteinExistence type="predicted"/>
<organism evidence="2 3">
    <name type="scientific">Limnofasciculus baicalensis BBK-W-15</name>
    <dbReference type="NCBI Taxonomy" id="2699891"/>
    <lineage>
        <taxon>Bacteria</taxon>
        <taxon>Bacillati</taxon>
        <taxon>Cyanobacteriota</taxon>
        <taxon>Cyanophyceae</taxon>
        <taxon>Coleofasciculales</taxon>
        <taxon>Coleofasciculaceae</taxon>
        <taxon>Limnofasciculus</taxon>
        <taxon>Limnofasciculus baicalensis</taxon>
    </lineage>
</organism>
<comment type="caution">
    <text evidence="2">The sequence shown here is derived from an EMBL/GenBank/DDBJ whole genome shotgun (WGS) entry which is preliminary data.</text>
</comment>
<evidence type="ECO:0000256" key="1">
    <source>
        <dbReference type="SAM" id="SignalP"/>
    </source>
</evidence>
<sequence length="181" mass="19401">MKSLLLSSVLGLTSIITAAVVQKPAQAATILMGSFDWQTLPPANLFAGTANFMLDKEPFTQGMITFQFPVNNQIFSRKFNIANPVFGEKWQIKSFDFVTPDLGIKAGDINFMANKGTYTQDAGVPGGGGVMFSIKNLQTKHVPEPTSTLSVLALGTLGAASTLNRKLKPSKSTEKETTKVG</sequence>
<dbReference type="NCBIfam" id="TIGR02595">
    <property type="entry name" value="PEP_CTERM"/>
    <property type="match status" value="1"/>
</dbReference>
<accession>A0AAE3GR12</accession>
<evidence type="ECO:0000313" key="2">
    <source>
        <dbReference type="EMBL" id="MCP2729125.1"/>
    </source>
</evidence>
<feature type="chain" id="PRO_5042102545" evidence="1">
    <location>
        <begin position="19"/>
        <end position="181"/>
    </location>
</feature>
<dbReference type="InterPro" id="IPR013424">
    <property type="entry name" value="Ice-binding_C"/>
</dbReference>
<dbReference type="AlphaFoldDB" id="A0AAE3GR12"/>
<dbReference type="EMBL" id="JAMZMM010000094">
    <property type="protein sequence ID" value="MCP2729125.1"/>
    <property type="molecule type" value="Genomic_DNA"/>
</dbReference>
<gene>
    <name evidence="2" type="ORF">NJ959_11720</name>
</gene>